<dbReference type="RefSeq" id="XP_070918041.1">
    <property type="nucleotide sequence ID" value="XM_071061940.1"/>
</dbReference>
<dbReference type="Proteomes" id="UP001628179">
    <property type="component" value="Unassembled WGS sequence"/>
</dbReference>
<dbReference type="EMBL" id="BAAFSV010000003">
    <property type="protein sequence ID" value="GAB1316310.1"/>
    <property type="molecule type" value="Genomic_DNA"/>
</dbReference>
<organism evidence="3 4">
    <name type="scientific">Madurella fahalii</name>
    <dbReference type="NCBI Taxonomy" id="1157608"/>
    <lineage>
        <taxon>Eukaryota</taxon>
        <taxon>Fungi</taxon>
        <taxon>Dikarya</taxon>
        <taxon>Ascomycota</taxon>
        <taxon>Pezizomycotina</taxon>
        <taxon>Sordariomycetes</taxon>
        <taxon>Sordariomycetidae</taxon>
        <taxon>Sordariales</taxon>
        <taxon>Sordariales incertae sedis</taxon>
        <taxon>Madurella</taxon>
    </lineage>
</organism>
<proteinExistence type="predicted"/>
<evidence type="ECO:0000313" key="3">
    <source>
        <dbReference type="EMBL" id="GAB1316310.1"/>
    </source>
</evidence>
<feature type="transmembrane region" description="Helical" evidence="2">
    <location>
        <begin position="175"/>
        <end position="196"/>
    </location>
</feature>
<name>A0ABQ0GEW0_9PEZI</name>
<comment type="caution">
    <text evidence="3">The sequence shown here is derived from an EMBL/GenBank/DDBJ whole genome shotgun (WGS) entry which is preliminary data.</text>
</comment>
<feature type="region of interest" description="Disordered" evidence="1">
    <location>
        <begin position="17"/>
        <end position="39"/>
    </location>
</feature>
<keyword evidence="4" id="KW-1185">Reference proteome</keyword>
<dbReference type="GeneID" id="98177263"/>
<feature type="region of interest" description="Disordered" evidence="1">
    <location>
        <begin position="122"/>
        <end position="163"/>
    </location>
</feature>
<evidence type="ECO:0000256" key="2">
    <source>
        <dbReference type="SAM" id="Phobius"/>
    </source>
</evidence>
<accession>A0ABQ0GEW0</accession>
<feature type="transmembrane region" description="Helical" evidence="2">
    <location>
        <begin position="234"/>
        <end position="253"/>
    </location>
</feature>
<protein>
    <submittedName>
        <fullName evidence="3">Uncharacterized protein</fullName>
    </submittedName>
</protein>
<feature type="transmembrane region" description="Helical" evidence="2">
    <location>
        <begin position="327"/>
        <end position="349"/>
    </location>
</feature>
<feature type="transmembrane region" description="Helical" evidence="2">
    <location>
        <begin position="53"/>
        <end position="74"/>
    </location>
</feature>
<gene>
    <name evidence="3" type="ORF">MFIFM68171_06520</name>
</gene>
<feature type="compositionally biased region" description="Basic and acidic residues" evidence="1">
    <location>
        <begin position="17"/>
        <end position="26"/>
    </location>
</feature>
<reference evidence="3 4" key="1">
    <citation type="submission" date="2024-09" db="EMBL/GenBank/DDBJ databases">
        <title>Itraconazole resistance in Madurella fahalii resulting from another homologue of gene encoding cytochrome P450 14-alpha sterol demethylase (CYP51).</title>
        <authorList>
            <person name="Yoshioka I."/>
            <person name="Fahal A.H."/>
            <person name="Kaneko S."/>
            <person name="Yaguchi T."/>
        </authorList>
    </citation>
    <scope>NUCLEOTIDE SEQUENCE [LARGE SCALE GENOMIC DNA]</scope>
    <source>
        <strain evidence="3 4">IFM 68171</strain>
    </source>
</reference>
<sequence>MSSGSYRTNETLLPVTEEKWTGDGKPAKPPHQGQGGSALQEHRPVGCLYLPQILAMLGFNVAAIDLLIALQSLYRAWLEAKSSDSPVSWISHTGQVGAPFTVVTWSIYLAIVRVSTCFVRMDRKPQPPGHGDRGRKQQQHHQQQQQQQRQPLASTQGQQERGATARPYFRRHLRIDAAGLVLPAASLTATLASRWMRALSAAQDVRYRAQPAFPADYLPALYWDGVGEAAHARFALFAGALGALCLYGPPLVLPAARGGQRVLVALYVAYAGLYALAMVPAAAVGLGAVVGNILCSLTGRWGCGIGTVAEDYLRAATTAILWLGAGYMVPVGTMVGVVLVPVVALWYVLKEWVFGAADVARSCIFIPCAAPTGGRAEDGTKLS</sequence>
<feature type="transmembrane region" description="Helical" evidence="2">
    <location>
        <begin position="265"/>
        <end position="290"/>
    </location>
</feature>
<feature type="compositionally biased region" description="Low complexity" evidence="1">
    <location>
        <begin position="140"/>
        <end position="150"/>
    </location>
</feature>
<feature type="compositionally biased region" description="Basic and acidic residues" evidence="1">
    <location>
        <begin position="122"/>
        <end position="135"/>
    </location>
</feature>
<keyword evidence="2" id="KW-1133">Transmembrane helix</keyword>
<keyword evidence="2" id="KW-0472">Membrane</keyword>
<evidence type="ECO:0000313" key="4">
    <source>
        <dbReference type="Proteomes" id="UP001628179"/>
    </source>
</evidence>
<feature type="transmembrane region" description="Helical" evidence="2">
    <location>
        <begin position="94"/>
        <end position="114"/>
    </location>
</feature>
<evidence type="ECO:0000256" key="1">
    <source>
        <dbReference type="SAM" id="MobiDB-lite"/>
    </source>
</evidence>
<feature type="compositionally biased region" description="Polar residues" evidence="1">
    <location>
        <begin position="151"/>
        <end position="161"/>
    </location>
</feature>
<keyword evidence="2" id="KW-0812">Transmembrane</keyword>